<dbReference type="InterPro" id="IPR023362">
    <property type="entry name" value="PH-BEACH_dom"/>
</dbReference>
<dbReference type="PROSITE" id="PS51783">
    <property type="entry name" value="PH_BEACH"/>
    <property type="match status" value="1"/>
</dbReference>
<dbReference type="InterPro" id="IPR050865">
    <property type="entry name" value="BEACH_Domain"/>
</dbReference>
<dbReference type="PANTHER" id="PTHR13743">
    <property type="entry name" value="BEIGE/BEACH-RELATED"/>
    <property type="match status" value="1"/>
</dbReference>
<evidence type="ECO:0000259" key="1">
    <source>
        <dbReference type="PROSITE" id="PS51783"/>
    </source>
</evidence>
<gene>
    <name evidence="2" type="ORF">DICVIV_09983</name>
</gene>
<proteinExistence type="predicted"/>
<dbReference type="InterPro" id="IPR011993">
    <property type="entry name" value="PH-like_dom_sf"/>
</dbReference>
<feature type="domain" description="BEACH-type PH" evidence="1">
    <location>
        <begin position="210"/>
        <end position="310"/>
    </location>
</feature>
<evidence type="ECO:0000313" key="3">
    <source>
        <dbReference type="Proteomes" id="UP000053766"/>
    </source>
</evidence>
<dbReference type="PANTHER" id="PTHR13743:SF86">
    <property type="entry name" value="LYSOSOMAL-TRAFFICKING REGULATOR"/>
    <property type="match status" value="1"/>
</dbReference>
<evidence type="ECO:0000313" key="2">
    <source>
        <dbReference type="EMBL" id="KJH44000.1"/>
    </source>
</evidence>
<organism evidence="2 3">
    <name type="scientific">Dictyocaulus viviparus</name>
    <name type="common">Bovine lungworm</name>
    <dbReference type="NCBI Taxonomy" id="29172"/>
    <lineage>
        <taxon>Eukaryota</taxon>
        <taxon>Metazoa</taxon>
        <taxon>Ecdysozoa</taxon>
        <taxon>Nematoda</taxon>
        <taxon>Chromadorea</taxon>
        <taxon>Rhabditida</taxon>
        <taxon>Rhabditina</taxon>
        <taxon>Rhabditomorpha</taxon>
        <taxon>Strongyloidea</taxon>
        <taxon>Metastrongylidae</taxon>
        <taxon>Dictyocaulus</taxon>
    </lineage>
</organism>
<dbReference type="OrthoDB" id="26681at2759"/>
<accession>A0A0D8XH57</accession>
<dbReference type="Proteomes" id="UP000053766">
    <property type="component" value="Unassembled WGS sequence"/>
</dbReference>
<dbReference type="EMBL" id="KN716508">
    <property type="protein sequence ID" value="KJH44000.1"/>
    <property type="molecule type" value="Genomic_DNA"/>
</dbReference>
<sequence length="331" mass="38252">MRGRAKDLEAPLHLGLCEMAILSSIDKGFESDIENLLRLFANYGIQMAKRSRTFTLSKMAKCLRAGSIIALQSKLCIVSYQTLFRMNTMEITGMIVSKQSSYRKECMRKSRKVVLKLFEAQFILDDIVNQLCHPECPCFNSRCWPIGWALDLSEGPMRERRKLIPSFYTIDASFFKRERQLDVKYNENIHPLYNIIGNSQSVQQAVQCAVVEEHIFMNLDVKVLRGTMEYNGELLIGKAAIYFFEKPDEKMELDFSSITKKWIYEDVIEILPRQNMLTCNAVEIFLCNGDTYIVVFKSEKERNNFKVQLSLLGARDVFTNIPINPDFSSYN</sequence>
<name>A0A0D8XH57_DICVI</name>
<protein>
    <recommendedName>
        <fullName evidence="1">BEACH-type PH domain-containing protein</fullName>
    </recommendedName>
</protein>
<dbReference type="Pfam" id="PF14844">
    <property type="entry name" value="PH_BEACH"/>
    <property type="match status" value="1"/>
</dbReference>
<dbReference type="STRING" id="29172.A0A0D8XH57"/>
<dbReference type="SUPFAM" id="SSF50729">
    <property type="entry name" value="PH domain-like"/>
    <property type="match status" value="1"/>
</dbReference>
<dbReference type="Gene3D" id="2.30.29.30">
    <property type="entry name" value="Pleckstrin-homology domain (PH domain)/Phosphotyrosine-binding domain (PTB)"/>
    <property type="match status" value="1"/>
</dbReference>
<dbReference type="AlphaFoldDB" id="A0A0D8XH57"/>
<reference evidence="2 3" key="1">
    <citation type="submission" date="2013-11" db="EMBL/GenBank/DDBJ databases">
        <title>Draft genome of the bovine lungworm Dictyocaulus viviparus.</title>
        <authorList>
            <person name="Mitreva M."/>
        </authorList>
    </citation>
    <scope>NUCLEOTIDE SEQUENCE [LARGE SCALE GENOMIC DNA]</scope>
    <source>
        <strain evidence="2 3">HannoverDv2000</strain>
    </source>
</reference>
<reference evidence="3" key="2">
    <citation type="journal article" date="2016" name="Sci. Rep.">
        <title>Dictyocaulus viviparus genome, variome and transcriptome elucidate lungworm biology and support future intervention.</title>
        <authorList>
            <person name="McNulty S.N."/>
            <person name="Strube C."/>
            <person name="Rosa B.A."/>
            <person name="Martin J.C."/>
            <person name="Tyagi R."/>
            <person name="Choi Y.J."/>
            <person name="Wang Q."/>
            <person name="Hallsworth Pepin K."/>
            <person name="Zhang X."/>
            <person name="Ozersky P."/>
            <person name="Wilson R.K."/>
            <person name="Sternberg P.W."/>
            <person name="Gasser R.B."/>
            <person name="Mitreva M."/>
        </authorList>
    </citation>
    <scope>NUCLEOTIDE SEQUENCE [LARGE SCALE GENOMIC DNA]</scope>
    <source>
        <strain evidence="3">HannoverDv2000</strain>
    </source>
</reference>
<keyword evidence="3" id="KW-1185">Reference proteome</keyword>